<keyword evidence="1" id="KW-0813">Transport</keyword>
<keyword evidence="7" id="KW-0472">Membrane</keyword>
<dbReference type="GO" id="GO:0034220">
    <property type="term" value="P:monoatomic ion transmembrane transport"/>
    <property type="evidence" value="ECO:0007669"/>
    <property type="project" value="UniProtKB-KW"/>
</dbReference>
<feature type="transmembrane region" description="Helical" evidence="7">
    <location>
        <begin position="143"/>
        <end position="166"/>
    </location>
</feature>
<keyword evidence="2" id="KW-0677">Repeat</keyword>
<keyword evidence="7" id="KW-0812">Transmembrane</keyword>
<feature type="transmembrane region" description="Helical" evidence="7">
    <location>
        <begin position="297"/>
        <end position="319"/>
    </location>
</feature>
<evidence type="ECO:0000256" key="2">
    <source>
        <dbReference type="ARBA" id="ARBA00022737"/>
    </source>
</evidence>
<name>A0A1I8E8R1_WUCBA</name>
<feature type="transmembrane region" description="Helical" evidence="7">
    <location>
        <begin position="220"/>
        <end position="240"/>
    </location>
</feature>
<evidence type="ECO:0000256" key="3">
    <source>
        <dbReference type="ARBA" id="ARBA00023043"/>
    </source>
</evidence>
<reference evidence="8" key="1">
    <citation type="submission" date="2016-11" db="UniProtKB">
        <authorList>
            <consortium name="WormBaseParasite"/>
        </authorList>
    </citation>
    <scope>IDENTIFICATION</scope>
    <source>
        <strain evidence="8">pt0022</strain>
    </source>
</reference>
<feature type="transmembrane region" description="Helical" evidence="7">
    <location>
        <begin position="622"/>
        <end position="644"/>
    </location>
</feature>
<accession>A0A1I8E8R1</accession>
<dbReference type="PANTHER" id="PTHR47143:SF1">
    <property type="entry name" value="ION_TRANS DOMAIN-CONTAINING PROTEIN"/>
    <property type="match status" value="1"/>
</dbReference>
<dbReference type="AlphaFoldDB" id="A0A1I8E8R1"/>
<dbReference type="PANTHER" id="PTHR47143">
    <property type="entry name" value="TRANSIENT RECEPTOR POTENTIAL CATION CHANNEL PROTEIN PAINLESS"/>
    <property type="match status" value="1"/>
</dbReference>
<feature type="transmembrane region" description="Helical" evidence="7">
    <location>
        <begin position="111"/>
        <end position="131"/>
    </location>
</feature>
<feature type="transmembrane region" description="Helical" evidence="7">
    <location>
        <begin position="178"/>
        <end position="199"/>
    </location>
</feature>
<keyword evidence="5" id="KW-0325">Glycoprotein</keyword>
<evidence type="ECO:0000256" key="5">
    <source>
        <dbReference type="ARBA" id="ARBA00023180"/>
    </source>
</evidence>
<dbReference type="STRING" id="6293.A0A1I8E8R1"/>
<sequence>MFAINSRIRMNNEVNREFYNSRTRRIQSDDGIVYFFQYDGSEEGEEVISWRELKHLRDNHRWNIIRHPMVLNFINEILLSQAYLYVAHIISYLIFLLLLSSYIFGKNNMQDFLSTLFLIIFGFFLVVKCAVKLQAGKISKWFILSYSFNVITYIATFLFVWTPLLFSYNDYNSDLKHFITWLLPIIAIISAWINFLYILRKSPYGIYILMLTRILYSFSQIAIIWIPTLLAFAFAFHLVMRNSGQEPWESAEVFSPNSTVSQKLLLILQAITKTSAMMIGEVDADNVLERKEWIPNLLLLTFEISTVILLMNLMISLAVGDVNELRQTAQEKLLDIKVNFAIESLQLSETCDCLSTFINMLHRKQTNNILVIHNDGTSFTTWMNVKIDDADNFDITKQNITKTGQHMKKNFESNRIPLENITVNCENGKINNNNSENEQQLNERNTQELLHNIYHLQFPSGNRRMRILKKGLVGRMIEITLDGAIIELIESIESGIKSFQGTINGQSYTGIDENPESYGRKFARWLIGLDWSNLNSFILISFVFIPENTFVSKYYHKLFSSYIFEFILITIQRCLTKKLTIYKLLSKPEKLKMPKENKCANCHFFLQLGCVLLKMMNKRENFLILSLVIVLFIKFFLLSNKFFFFETFKNELQIIIHFTYFKLLNKNQITCIIIAFIVNNY</sequence>
<proteinExistence type="predicted"/>
<evidence type="ECO:0000256" key="4">
    <source>
        <dbReference type="ARBA" id="ARBA00023065"/>
    </source>
</evidence>
<dbReference type="WBParaSite" id="maker-PairedContig_104-snap-gene-1.20-mRNA-1">
    <property type="protein sequence ID" value="maker-PairedContig_104-snap-gene-1.20-mRNA-1"/>
    <property type="gene ID" value="maker-PairedContig_104-snap-gene-1.20"/>
</dbReference>
<evidence type="ECO:0008006" key="9">
    <source>
        <dbReference type="Google" id="ProtNLM"/>
    </source>
</evidence>
<evidence type="ECO:0000256" key="6">
    <source>
        <dbReference type="ARBA" id="ARBA00023303"/>
    </source>
</evidence>
<keyword evidence="7" id="KW-1133">Transmembrane helix</keyword>
<dbReference type="GO" id="GO:1902495">
    <property type="term" value="C:transmembrane transporter complex"/>
    <property type="evidence" value="ECO:0007669"/>
    <property type="project" value="TreeGrafter"/>
</dbReference>
<dbReference type="GO" id="GO:0022857">
    <property type="term" value="F:transmembrane transporter activity"/>
    <property type="evidence" value="ECO:0007669"/>
    <property type="project" value="TreeGrafter"/>
</dbReference>
<keyword evidence="6" id="KW-0407">Ion channel</keyword>
<keyword evidence="4" id="KW-0406">Ion transport</keyword>
<feature type="transmembrane region" description="Helical" evidence="7">
    <location>
        <begin position="82"/>
        <end position="105"/>
    </location>
</feature>
<keyword evidence="3" id="KW-0040">ANK repeat</keyword>
<evidence type="ECO:0000256" key="1">
    <source>
        <dbReference type="ARBA" id="ARBA00022448"/>
    </source>
</evidence>
<evidence type="ECO:0000313" key="8">
    <source>
        <dbReference type="WBParaSite" id="maker-PairedContig_104-snap-gene-1.20-mRNA-1"/>
    </source>
</evidence>
<organism evidence="8">
    <name type="scientific">Wuchereria bancrofti</name>
    <dbReference type="NCBI Taxonomy" id="6293"/>
    <lineage>
        <taxon>Eukaryota</taxon>
        <taxon>Metazoa</taxon>
        <taxon>Ecdysozoa</taxon>
        <taxon>Nematoda</taxon>
        <taxon>Chromadorea</taxon>
        <taxon>Rhabditida</taxon>
        <taxon>Spirurina</taxon>
        <taxon>Spiruromorpha</taxon>
        <taxon>Filarioidea</taxon>
        <taxon>Onchocercidae</taxon>
        <taxon>Wuchereria</taxon>
    </lineage>
</organism>
<evidence type="ECO:0000256" key="7">
    <source>
        <dbReference type="SAM" id="Phobius"/>
    </source>
</evidence>
<dbReference type="InterPro" id="IPR052076">
    <property type="entry name" value="TRP_cation_channel"/>
</dbReference>
<protein>
    <recommendedName>
        <fullName evidence="9">Ion_trans domain-containing protein</fullName>
    </recommendedName>
</protein>